<gene>
    <name evidence="2" type="ORF">PENTCL1PPCAC_9252</name>
</gene>
<evidence type="ECO:0000313" key="2">
    <source>
        <dbReference type="EMBL" id="GMS87077.1"/>
    </source>
</evidence>
<sequence length="326" mass="37756">EHIGGRLIYNSNNEQSKDSLKKKFRCLALYYYSVLQEYRSFGRVVTSSIIRDWPATIQSAEPGNEATYTRDRAPLSVTMKADGSSIRKDGDKYVMRVLALEERDIGTLLMSAHSETELLALDDDGEEGDTYAYVVEMSKEGGGNKRKASSNETDTTKKSRKTKGQNEEKRYNERTHRCGFYYLQNQNGVLDFYSSNQKEDFVDKYSKNVAFTINNISIFDPTIPRPSITQKYIMKSHFEFHFMDHSANTFAVKTVDNFTEELHRTLTYEAPVKSMSFEASSNTSTHWEKTMPFIWSIQREYYQRRNELTQVELASKDALIWIHVKE</sequence>
<dbReference type="Proteomes" id="UP001432027">
    <property type="component" value="Unassembled WGS sequence"/>
</dbReference>
<feature type="non-terminal residue" evidence="2">
    <location>
        <position position="1"/>
    </location>
</feature>
<feature type="non-terminal residue" evidence="2">
    <location>
        <position position="326"/>
    </location>
</feature>
<accession>A0AAV5SXI8</accession>
<evidence type="ECO:0000313" key="3">
    <source>
        <dbReference type="Proteomes" id="UP001432027"/>
    </source>
</evidence>
<keyword evidence="3" id="KW-1185">Reference proteome</keyword>
<reference evidence="2" key="1">
    <citation type="submission" date="2023-10" db="EMBL/GenBank/DDBJ databases">
        <title>Genome assembly of Pristionchus species.</title>
        <authorList>
            <person name="Yoshida K."/>
            <person name="Sommer R.J."/>
        </authorList>
    </citation>
    <scope>NUCLEOTIDE SEQUENCE</scope>
    <source>
        <strain evidence="2">RS0144</strain>
    </source>
</reference>
<organism evidence="2 3">
    <name type="scientific">Pristionchus entomophagus</name>
    <dbReference type="NCBI Taxonomy" id="358040"/>
    <lineage>
        <taxon>Eukaryota</taxon>
        <taxon>Metazoa</taxon>
        <taxon>Ecdysozoa</taxon>
        <taxon>Nematoda</taxon>
        <taxon>Chromadorea</taxon>
        <taxon>Rhabditida</taxon>
        <taxon>Rhabditina</taxon>
        <taxon>Diplogasteromorpha</taxon>
        <taxon>Diplogasteroidea</taxon>
        <taxon>Neodiplogasteridae</taxon>
        <taxon>Pristionchus</taxon>
    </lineage>
</organism>
<evidence type="ECO:0000256" key="1">
    <source>
        <dbReference type="SAM" id="MobiDB-lite"/>
    </source>
</evidence>
<protein>
    <submittedName>
        <fullName evidence="2">Uncharacterized protein</fullName>
    </submittedName>
</protein>
<proteinExistence type="predicted"/>
<dbReference type="EMBL" id="BTSX01000002">
    <property type="protein sequence ID" value="GMS87077.1"/>
    <property type="molecule type" value="Genomic_DNA"/>
</dbReference>
<comment type="caution">
    <text evidence="2">The sequence shown here is derived from an EMBL/GenBank/DDBJ whole genome shotgun (WGS) entry which is preliminary data.</text>
</comment>
<name>A0AAV5SXI8_9BILA</name>
<feature type="region of interest" description="Disordered" evidence="1">
    <location>
        <begin position="140"/>
        <end position="171"/>
    </location>
</feature>
<dbReference type="AlphaFoldDB" id="A0AAV5SXI8"/>